<evidence type="ECO:0000313" key="8">
    <source>
        <dbReference type="Proteomes" id="UP001231189"/>
    </source>
</evidence>
<evidence type="ECO:0000259" key="6">
    <source>
        <dbReference type="PROSITE" id="PS50405"/>
    </source>
</evidence>
<sequence>MDGAGGGGDDVKLLGTWASPHTLRVRLALRLKGVSYHYVEQDPNKENTTGELLLPGKQPVMMIHGGKPVCESSNILQYIDDVFTGVGPHLLPADSYERAAAQYWADFIDDTLIEAMHKAAWGKTEIEKAEGKNQGAAAVRALEGALREYSTPFFGGKAAGYVDVVLASLLPWVQATDALQGIKTFDPARTPLLAAWTDRFCELKAAQSVMPDVTKVVDFAMAMSLRRSGQQKMVDGYILWFITILSIAMIFYMSWMVL</sequence>
<dbReference type="InterPro" id="IPR036282">
    <property type="entry name" value="Glutathione-S-Trfase_C_sf"/>
</dbReference>
<keyword evidence="4" id="KW-1133">Transmembrane helix</keyword>
<evidence type="ECO:0000256" key="4">
    <source>
        <dbReference type="SAM" id="Phobius"/>
    </source>
</evidence>
<dbReference type="Proteomes" id="UP001231189">
    <property type="component" value="Unassembled WGS sequence"/>
</dbReference>
<dbReference type="InterPro" id="IPR040079">
    <property type="entry name" value="Glutathione_S-Trfase"/>
</dbReference>
<dbReference type="GO" id="GO:0009407">
    <property type="term" value="P:toxin catabolic process"/>
    <property type="evidence" value="ECO:0007669"/>
    <property type="project" value="UniProtKB-ARBA"/>
</dbReference>
<protein>
    <recommendedName>
        <fullName evidence="1">glutathione transferase</fullName>
        <ecNumber evidence="1">2.5.1.18</ecNumber>
    </recommendedName>
</protein>
<evidence type="ECO:0000256" key="3">
    <source>
        <dbReference type="ARBA" id="ARBA00047960"/>
    </source>
</evidence>
<dbReference type="Pfam" id="PF13409">
    <property type="entry name" value="GST_N_2"/>
    <property type="match status" value="1"/>
</dbReference>
<feature type="transmembrane region" description="Helical" evidence="4">
    <location>
        <begin position="236"/>
        <end position="255"/>
    </location>
</feature>
<evidence type="ECO:0000259" key="5">
    <source>
        <dbReference type="PROSITE" id="PS50404"/>
    </source>
</evidence>
<keyword evidence="8" id="KW-1185">Reference proteome</keyword>
<dbReference type="PANTHER" id="PTHR11260:SF476">
    <property type="entry name" value="OS10G0530500 PROTEIN"/>
    <property type="match status" value="1"/>
</dbReference>
<dbReference type="PANTHER" id="PTHR11260">
    <property type="entry name" value="GLUTATHIONE S-TRANSFERASE, GST, SUPERFAMILY, GST DOMAIN CONTAINING"/>
    <property type="match status" value="1"/>
</dbReference>
<dbReference type="CDD" id="cd03185">
    <property type="entry name" value="GST_C_Tau"/>
    <property type="match status" value="1"/>
</dbReference>
<dbReference type="GO" id="GO:0006749">
    <property type="term" value="P:glutathione metabolic process"/>
    <property type="evidence" value="ECO:0007669"/>
    <property type="project" value="InterPro"/>
</dbReference>
<dbReference type="PROSITE" id="PS50405">
    <property type="entry name" value="GST_CTER"/>
    <property type="match status" value="1"/>
</dbReference>
<reference evidence="7" key="1">
    <citation type="submission" date="2023-07" db="EMBL/GenBank/DDBJ databases">
        <title>A chromosome-level genome assembly of Lolium multiflorum.</title>
        <authorList>
            <person name="Chen Y."/>
            <person name="Copetti D."/>
            <person name="Kolliker R."/>
            <person name="Studer B."/>
        </authorList>
    </citation>
    <scope>NUCLEOTIDE SEQUENCE</scope>
    <source>
        <strain evidence="7">02402/16</strain>
        <tissue evidence="7">Leaf</tissue>
    </source>
</reference>
<gene>
    <name evidence="7" type="ORF">QYE76_047271</name>
</gene>
<dbReference type="InterPro" id="IPR010987">
    <property type="entry name" value="Glutathione-S-Trfase_C-like"/>
</dbReference>
<dbReference type="EMBL" id="JAUUTY010000002">
    <property type="protein sequence ID" value="KAK1686423.1"/>
    <property type="molecule type" value="Genomic_DNA"/>
</dbReference>
<dbReference type="Gene3D" id="1.20.1050.10">
    <property type="match status" value="1"/>
</dbReference>
<dbReference type="SFLD" id="SFLDG00358">
    <property type="entry name" value="Main_(cytGST)"/>
    <property type="match status" value="1"/>
</dbReference>
<dbReference type="SUPFAM" id="SSF47616">
    <property type="entry name" value="GST C-terminal domain-like"/>
    <property type="match status" value="1"/>
</dbReference>
<dbReference type="InterPro" id="IPR045074">
    <property type="entry name" value="GST_C_Tau"/>
</dbReference>
<feature type="domain" description="GST C-terminal" evidence="6">
    <location>
        <begin position="94"/>
        <end position="225"/>
    </location>
</feature>
<dbReference type="Gene3D" id="3.40.30.10">
    <property type="entry name" value="Glutaredoxin"/>
    <property type="match status" value="1"/>
</dbReference>
<accession>A0AAD8TRI8</accession>
<keyword evidence="4" id="KW-0812">Transmembrane</keyword>
<dbReference type="InterPro" id="IPR036249">
    <property type="entry name" value="Thioredoxin-like_sf"/>
</dbReference>
<dbReference type="AlphaFoldDB" id="A0AAD8TRI8"/>
<dbReference type="GO" id="GO:0005737">
    <property type="term" value="C:cytoplasm"/>
    <property type="evidence" value="ECO:0007669"/>
    <property type="project" value="TreeGrafter"/>
</dbReference>
<dbReference type="FunFam" id="1.20.1050.10:FF:000016">
    <property type="entry name" value="Glutathione S-transferase U9"/>
    <property type="match status" value="1"/>
</dbReference>
<dbReference type="InterPro" id="IPR045073">
    <property type="entry name" value="Omega/Tau-like"/>
</dbReference>
<dbReference type="SFLD" id="SFLDG01152">
    <property type="entry name" value="Main.3:_Omega-_and_Tau-like"/>
    <property type="match status" value="1"/>
</dbReference>
<evidence type="ECO:0000256" key="2">
    <source>
        <dbReference type="ARBA" id="ARBA00022679"/>
    </source>
</evidence>
<dbReference type="GO" id="GO:0004364">
    <property type="term" value="F:glutathione transferase activity"/>
    <property type="evidence" value="ECO:0007669"/>
    <property type="project" value="UniProtKB-EC"/>
</dbReference>
<name>A0AAD8TRI8_LOLMU</name>
<dbReference type="PROSITE" id="PS50404">
    <property type="entry name" value="GST_NTER"/>
    <property type="match status" value="1"/>
</dbReference>
<evidence type="ECO:0000256" key="1">
    <source>
        <dbReference type="ARBA" id="ARBA00012452"/>
    </source>
</evidence>
<dbReference type="SFLD" id="SFLDS00019">
    <property type="entry name" value="Glutathione_Transferase_(cytos"/>
    <property type="match status" value="1"/>
</dbReference>
<proteinExistence type="predicted"/>
<comment type="caution">
    <text evidence="7">The sequence shown here is derived from an EMBL/GenBank/DDBJ whole genome shotgun (WGS) entry which is preliminary data.</text>
</comment>
<keyword evidence="2" id="KW-0808">Transferase</keyword>
<dbReference type="Pfam" id="PF13410">
    <property type="entry name" value="GST_C_2"/>
    <property type="match status" value="1"/>
</dbReference>
<keyword evidence="4" id="KW-0472">Membrane</keyword>
<evidence type="ECO:0000313" key="7">
    <source>
        <dbReference type="EMBL" id="KAK1686423.1"/>
    </source>
</evidence>
<organism evidence="7 8">
    <name type="scientific">Lolium multiflorum</name>
    <name type="common">Italian ryegrass</name>
    <name type="synonym">Lolium perenne subsp. multiflorum</name>
    <dbReference type="NCBI Taxonomy" id="4521"/>
    <lineage>
        <taxon>Eukaryota</taxon>
        <taxon>Viridiplantae</taxon>
        <taxon>Streptophyta</taxon>
        <taxon>Embryophyta</taxon>
        <taxon>Tracheophyta</taxon>
        <taxon>Spermatophyta</taxon>
        <taxon>Magnoliopsida</taxon>
        <taxon>Liliopsida</taxon>
        <taxon>Poales</taxon>
        <taxon>Poaceae</taxon>
        <taxon>BOP clade</taxon>
        <taxon>Pooideae</taxon>
        <taxon>Poodae</taxon>
        <taxon>Poeae</taxon>
        <taxon>Poeae Chloroplast Group 2 (Poeae type)</taxon>
        <taxon>Loliodinae</taxon>
        <taxon>Loliinae</taxon>
        <taxon>Lolium</taxon>
    </lineage>
</organism>
<dbReference type="EC" id="2.5.1.18" evidence="1"/>
<dbReference type="SUPFAM" id="SSF52833">
    <property type="entry name" value="Thioredoxin-like"/>
    <property type="match status" value="1"/>
</dbReference>
<feature type="domain" description="GST N-terminal" evidence="5">
    <location>
        <begin position="9"/>
        <end position="87"/>
    </location>
</feature>
<dbReference type="InterPro" id="IPR004045">
    <property type="entry name" value="Glutathione_S-Trfase_N"/>
</dbReference>
<comment type="catalytic activity">
    <reaction evidence="3">
        <text>RX + glutathione = an S-substituted glutathione + a halide anion + H(+)</text>
        <dbReference type="Rhea" id="RHEA:16437"/>
        <dbReference type="ChEBI" id="CHEBI:15378"/>
        <dbReference type="ChEBI" id="CHEBI:16042"/>
        <dbReference type="ChEBI" id="CHEBI:17792"/>
        <dbReference type="ChEBI" id="CHEBI:57925"/>
        <dbReference type="ChEBI" id="CHEBI:90779"/>
        <dbReference type="EC" id="2.5.1.18"/>
    </reaction>
</comment>